<dbReference type="GeneID" id="92841312"/>
<dbReference type="PATRIC" id="fig|649747.3.peg.974"/>
<protein>
    <submittedName>
        <fullName evidence="1">Uncharacterized protein</fullName>
    </submittedName>
</protein>
<dbReference type="STRING" id="649747.HMPREF0083_01075"/>
<sequence>MNEQMELLKERAEWHQGEFSKYENDDSPYAQGAAQYHLEKAQEAWNDYGRLKAYVETTERWSTDVISLPGRVLK</sequence>
<dbReference type="RefSeq" id="WP_021624268.1">
    <property type="nucleotide sequence ID" value="NZ_KE952897.1"/>
</dbReference>
<evidence type="ECO:0000313" key="1">
    <source>
        <dbReference type="EMBL" id="ERI10819.1"/>
    </source>
</evidence>
<comment type="caution">
    <text evidence="1">The sequence shown here is derived from an EMBL/GenBank/DDBJ whole genome shotgun (WGS) entry which is preliminary data.</text>
</comment>
<accession>U1WQF6</accession>
<evidence type="ECO:0000313" key="2">
    <source>
        <dbReference type="Proteomes" id="UP000016511"/>
    </source>
</evidence>
<dbReference type="AlphaFoldDB" id="U1WQF6"/>
<organism evidence="1 2">
    <name type="scientific">Aneurinibacillus aneurinilyticus ATCC 12856</name>
    <dbReference type="NCBI Taxonomy" id="649747"/>
    <lineage>
        <taxon>Bacteria</taxon>
        <taxon>Bacillati</taxon>
        <taxon>Bacillota</taxon>
        <taxon>Bacilli</taxon>
        <taxon>Bacillales</taxon>
        <taxon>Paenibacillaceae</taxon>
        <taxon>Aneurinibacillus group</taxon>
        <taxon>Aneurinibacillus</taxon>
    </lineage>
</organism>
<reference evidence="1 2" key="1">
    <citation type="submission" date="2013-08" db="EMBL/GenBank/DDBJ databases">
        <authorList>
            <person name="Weinstock G."/>
            <person name="Sodergren E."/>
            <person name="Wylie T."/>
            <person name="Fulton L."/>
            <person name="Fulton R."/>
            <person name="Fronick C."/>
            <person name="O'Laughlin M."/>
            <person name="Godfrey J."/>
            <person name="Miner T."/>
            <person name="Herter B."/>
            <person name="Appelbaum E."/>
            <person name="Cordes M."/>
            <person name="Lek S."/>
            <person name="Wollam A."/>
            <person name="Pepin K.H."/>
            <person name="Palsikar V.B."/>
            <person name="Mitreva M."/>
            <person name="Wilson R.K."/>
        </authorList>
    </citation>
    <scope>NUCLEOTIDE SEQUENCE [LARGE SCALE GENOMIC DNA]</scope>
    <source>
        <strain evidence="1 2">ATCC 12856</strain>
    </source>
</reference>
<proteinExistence type="predicted"/>
<gene>
    <name evidence="1" type="ORF">HMPREF0083_01075</name>
</gene>
<dbReference type="Proteomes" id="UP000016511">
    <property type="component" value="Unassembled WGS sequence"/>
</dbReference>
<dbReference type="EMBL" id="AWSJ01000066">
    <property type="protein sequence ID" value="ERI10819.1"/>
    <property type="molecule type" value="Genomic_DNA"/>
</dbReference>
<keyword evidence="2" id="KW-1185">Reference proteome</keyword>
<dbReference type="HOGENOM" id="CLU_2679650_0_0_9"/>
<name>U1WQF6_ANEAE</name>